<dbReference type="PANTHER" id="PTHR47182">
    <property type="entry name" value="CELL WALL ALPHA-1,3-GLUCAN SYNTHASE AGS1-RELATED"/>
    <property type="match status" value="1"/>
</dbReference>
<dbReference type="InterPro" id="IPR058656">
    <property type="entry name" value="Mok11-13/Ags1-like_GH"/>
</dbReference>
<evidence type="ECO:0000256" key="6">
    <source>
        <dbReference type="ARBA" id="ARBA00048960"/>
    </source>
</evidence>
<keyword evidence="4" id="KW-0808">Transferase</keyword>
<feature type="transmembrane region" description="Helical" evidence="8">
    <location>
        <begin position="2305"/>
        <end position="2327"/>
    </location>
</feature>
<organism evidence="11 12">
    <name type="scientific">Cytospora schulzeri</name>
    <dbReference type="NCBI Taxonomy" id="448051"/>
    <lineage>
        <taxon>Eukaryota</taxon>
        <taxon>Fungi</taxon>
        <taxon>Dikarya</taxon>
        <taxon>Ascomycota</taxon>
        <taxon>Pezizomycotina</taxon>
        <taxon>Sordariomycetes</taxon>
        <taxon>Sordariomycetidae</taxon>
        <taxon>Diaporthales</taxon>
        <taxon>Cytosporaceae</taxon>
        <taxon>Cytospora</taxon>
    </lineage>
</organism>
<dbReference type="STRING" id="356882.A0A423VRZ8"/>
<evidence type="ECO:0000259" key="10">
    <source>
        <dbReference type="SMART" id="SM00642"/>
    </source>
</evidence>
<feature type="compositionally biased region" description="Low complexity" evidence="7">
    <location>
        <begin position="1670"/>
        <end position="1687"/>
    </location>
</feature>
<dbReference type="InterPro" id="IPR058655">
    <property type="entry name" value="Mok11-14/Ags1-like"/>
</dbReference>
<keyword evidence="12" id="KW-1185">Reference proteome</keyword>
<dbReference type="InterPro" id="IPR058658">
    <property type="entry name" value="Mok11-13/Ags1-like_Ig_2"/>
</dbReference>
<evidence type="ECO:0000256" key="9">
    <source>
        <dbReference type="SAM" id="SignalP"/>
    </source>
</evidence>
<dbReference type="InterPro" id="IPR006047">
    <property type="entry name" value="GH13_cat_dom"/>
</dbReference>
<dbReference type="Proteomes" id="UP000283895">
    <property type="component" value="Unassembled WGS sequence"/>
</dbReference>
<comment type="similarity">
    <text evidence="1">Belongs to the glycosyltransferase group 1 family.</text>
</comment>
<keyword evidence="8" id="KW-0472">Membrane</keyword>
<reference evidence="11 12" key="1">
    <citation type="submission" date="2015-09" db="EMBL/GenBank/DDBJ databases">
        <title>Host preference determinants of Valsa canker pathogens revealed by comparative genomics.</title>
        <authorList>
            <person name="Yin Z."/>
            <person name="Huang L."/>
        </authorList>
    </citation>
    <scope>NUCLEOTIDE SEQUENCE [LARGE SCALE GENOMIC DNA]</scope>
    <source>
        <strain evidence="11 12">03-1</strain>
    </source>
</reference>
<dbReference type="Pfam" id="PF00128">
    <property type="entry name" value="Alpha-amylase"/>
    <property type="match status" value="1"/>
</dbReference>
<evidence type="ECO:0000256" key="7">
    <source>
        <dbReference type="SAM" id="MobiDB-lite"/>
    </source>
</evidence>
<dbReference type="FunFam" id="3.40.50.2000:FF:000058">
    <property type="entry name" value="Alpha-1,3-glucan synthase Ags1"/>
    <property type="match status" value="1"/>
</dbReference>
<evidence type="ECO:0000256" key="2">
    <source>
        <dbReference type="ARBA" id="ARBA00012688"/>
    </source>
</evidence>
<feature type="transmembrane region" description="Helical" evidence="8">
    <location>
        <begin position="2334"/>
        <end position="2356"/>
    </location>
</feature>
<dbReference type="InterPro" id="IPR017853">
    <property type="entry name" value="GH"/>
</dbReference>
<dbReference type="FunFam" id="3.20.20.80:FF:000073">
    <property type="entry name" value="Alpha-1,3-glucan synthase Ags2"/>
    <property type="match status" value="1"/>
</dbReference>
<evidence type="ECO:0000256" key="4">
    <source>
        <dbReference type="ARBA" id="ARBA00022679"/>
    </source>
</evidence>
<feature type="domain" description="Glycosyl hydrolase family 13 catalytic" evidence="10">
    <location>
        <begin position="62"/>
        <end position="504"/>
    </location>
</feature>
<dbReference type="SUPFAM" id="SSF51445">
    <property type="entry name" value="(Trans)glycosidases"/>
    <property type="match status" value="1"/>
</dbReference>
<dbReference type="Gene3D" id="3.20.20.80">
    <property type="entry name" value="Glycosidases"/>
    <property type="match status" value="1"/>
</dbReference>
<feature type="region of interest" description="Disordered" evidence="7">
    <location>
        <begin position="1656"/>
        <end position="1767"/>
    </location>
</feature>
<evidence type="ECO:0000256" key="5">
    <source>
        <dbReference type="ARBA" id="ARBA00023316"/>
    </source>
</evidence>
<feature type="chain" id="PRO_5019138206" description="alpha-1,3-glucan synthase" evidence="9">
    <location>
        <begin position="17"/>
        <end position="2408"/>
    </location>
</feature>
<keyword evidence="3" id="KW-0328">Glycosyltransferase</keyword>
<dbReference type="GO" id="GO:0047657">
    <property type="term" value="F:alpha-1,3-glucan synthase activity"/>
    <property type="evidence" value="ECO:0007669"/>
    <property type="project" value="UniProtKB-EC"/>
</dbReference>
<dbReference type="SUPFAM" id="SSF53756">
    <property type="entry name" value="UDP-Glycosyltransferase/glycogen phosphorylase"/>
    <property type="match status" value="1"/>
</dbReference>
<feature type="transmembrane region" description="Helical" evidence="8">
    <location>
        <begin position="2192"/>
        <end position="2211"/>
    </location>
</feature>
<dbReference type="Pfam" id="PF26122">
    <property type="entry name" value="CBM_Mok13"/>
    <property type="match status" value="1"/>
</dbReference>
<feature type="signal peptide" evidence="9">
    <location>
        <begin position="1"/>
        <end position="16"/>
    </location>
</feature>
<evidence type="ECO:0000313" key="12">
    <source>
        <dbReference type="Proteomes" id="UP000283895"/>
    </source>
</evidence>
<feature type="transmembrane region" description="Helical" evidence="8">
    <location>
        <begin position="2147"/>
        <end position="2171"/>
    </location>
</feature>
<gene>
    <name evidence="11" type="ORF">VMCG_08783</name>
</gene>
<evidence type="ECO:0000256" key="3">
    <source>
        <dbReference type="ARBA" id="ARBA00022676"/>
    </source>
</evidence>
<dbReference type="Pfam" id="PF26111">
    <property type="entry name" value="Ig_Mok13"/>
    <property type="match status" value="1"/>
</dbReference>
<comment type="catalytic activity">
    <reaction evidence="6">
        <text>[(1-&gt;3)-alpha-D-glucosyl](n) + UDP-alpha-D-glucose = [(1-&gt;3)-alpha-D-glucosyl](n+1) + UDP + H(+)</text>
        <dbReference type="Rhea" id="RHEA:19749"/>
        <dbReference type="Rhea" id="RHEA-COMP:11150"/>
        <dbReference type="Rhea" id="RHEA-COMP:11151"/>
        <dbReference type="ChEBI" id="CHEBI:15378"/>
        <dbReference type="ChEBI" id="CHEBI:28100"/>
        <dbReference type="ChEBI" id="CHEBI:58223"/>
        <dbReference type="ChEBI" id="CHEBI:58885"/>
        <dbReference type="EC" id="2.4.1.183"/>
    </reaction>
</comment>
<feature type="transmembrane region" description="Helical" evidence="8">
    <location>
        <begin position="2376"/>
        <end position="2397"/>
    </location>
</feature>
<dbReference type="Pfam" id="PF26108">
    <property type="entry name" value="GH_Mok13"/>
    <property type="match status" value="1"/>
</dbReference>
<dbReference type="GO" id="GO:0070600">
    <property type="term" value="P:fungal-type cell wall (1-&gt;3)-alpha-glucan biosynthetic process"/>
    <property type="evidence" value="ECO:0007669"/>
    <property type="project" value="TreeGrafter"/>
</dbReference>
<protein>
    <recommendedName>
        <fullName evidence="2">alpha-1,3-glucan synthase</fullName>
        <ecNumber evidence="2">2.4.1.183</ecNumber>
    </recommendedName>
</protein>
<dbReference type="SMART" id="SM00642">
    <property type="entry name" value="Aamy"/>
    <property type="match status" value="1"/>
</dbReference>
<dbReference type="EC" id="2.4.1.183" evidence="2"/>
<keyword evidence="8" id="KW-1133">Transmembrane helix</keyword>
<dbReference type="OrthoDB" id="512920at2759"/>
<accession>A0A423VRZ8</accession>
<evidence type="ECO:0000256" key="8">
    <source>
        <dbReference type="SAM" id="Phobius"/>
    </source>
</evidence>
<dbReference type="Pfam" id="PF08323">
    <property type="entry name" value="Glyco_transf_5"/>
    <property type="match status" value="1"/>
</dbReference>
<dbReference type="CDD" id="cd03791">
    <property type="entry name" value="GT5_Glycogen_synthase_DULL1-like"/>
    <property type="match status" value="1"/>
</dbReference>
<evidence type="ECO:0000256" key="1">
    <source>
        <dbReference type="ARBA" id="ARBA00006122"/>
    </source>
</evidence>
<dbReference type="Pfam" id="PF26127">
    <property type="entry name" value="12TM_Mok13"/>
    <property type="match status" value="1"/>
</dbReference>
<feature type="compositionally biased region" description="Polar residues" evidence="7">
    <location>
        <begin position="1749"/>
        <end position="1763"/>
    </location>
</feature>
<feature type="transmembrane region" description="Helical" evidence="8">
    <location>
        <begin position="1981"/>
        <end position="2003"/>
    </location>
</feature>
<dbReference type="InterPro" id="IPR058654">
    <property type="entry name" value="Mok11-14/Ags1-like_TM"/>
</dbReference>
<dbReference type="FunFam" id="3.40.50.2000:FF:000052">
    <property type="entry name" value="Alpha-1,3-glucan synthase Ags2"/>
    <property type="match status" value="1"/>
</dbReference>
<dbReference type="InterPro" id="IPR013534">
    <property type="entry name" value="Starch_synth_cat_dom"/>
</dbReference>
<feature type="transmembrane region" description="Helical" evidence="8">
    <location>
        <begin position="2015"/>
        <end position="2032"/>
    </location>
</feature>
<dbReference type="Pfam" id="PF00534">
    <property type="entry name" value="Glycos_transf_1"/>
    <property type="match status" value="1"/>
</dbReference>
<dbReference type="InterPro" id="IPR058659">
    <property type="entry name" value="Mok11-13/Ags1-like_CBM"/>
</dbReference>
<dbReference type="Gene3D" id="3.40.50.2000">
    <property type="entry name" value="Glycogen Phosphorylase B"/>
    <property type="match status" value="2"/>
</dbReference>
<evidence type="ECO:0000313" key="11">
    <source>
        <dbReference type="EMBL" id="ROV93832.1"/>
    </source>
</evidence>
<dbReference type="PANTHER" id="PTHR47182:SF2">
    <property type="entry name" value="CELL WALL ALPHA-1,3-GLUCAN SYNTHASE AGS1"/>
    <property type="match status" value="1"/>
</dbReference>
<dbReference type="InterPro" id="IPR058657">
    <property type="entry name" value="Mok11-13/Ags1-like_Ig"/>
</dbReference>
<feature type="transmembrane region" description="Helical" evidence="8">
    <location>
        <begin position="2039"/>
        <end position="2058"/>
    </location>
</feature>
<keyword evidence="9" id="KW-0732">Signal</keyword>
<dbReference type="InterPro" id="IPR001296">
    <property type="entry name" value="Glyco_trans_1"/>
</dbReference>
<feature type="region of interest" description="Disordered" evidence="7">
    <location>
        <begin position="1930"/>
        <end position="1963"/>
    </location>
</feature>
<comment type="caution">
    <text evidence="11">The sequence shown here is derived from an EMBL/GenBank/DDBJ whole genome shotgun (WGS) entry which is preliminary data.</text>
</comment>
<proteinExistence type="inferred from homology"/>
<sequence length="2408" mass="268749">MALLFVLLVATSVTRALRYDPAYAEWNLNTNKEAVDPLDYTGVRSGHTYHPSPDNWRFPFYSLTLDRWVNGDPSNDNANDTLFEQDIWSTQLRHGGDIQGLIDSLDYIQGMGIKAGLIPTSADAGPLDLSLLDAHFGNITLWQQAIDEIHSKGMYVVLDNTMATLGDLLGFEGHLNSSTPFETKEHHVLYKTERQYHDFLFGNDYNATCDYPRFWNETGLPINESSREQFKGCYNSDFDQYGDTEAFGVHPDYQRQLTKFASVQDRLREWVPSVRQRLEVFSCMTITQLDIDGFRFDKAAQVTPDAQGNFSAAIRECAARVGKKNFFLPGELTPGNSLSSIYLGRGRQPDQQPKDLATAMKLTGKASEHEYFLRDEGQNALDAAAFHYWVYHFLTRFLGMSGNLEAGYDLPLDWVNGVNQMILTNDLVNANTQEFDPRHMYGVTNQDNFRWPAVTLGTERELLGFFITTLFLPGIPLLYYGQEQGLYVLDNTAGNYLFGRQPITPAPAWKMHGCYTIGSSQYIDWPLDQGKLGCEDDKVPRDHRDPSHPTRNILKAMYAMRENYDTLTEGWLVQQLANQTDQTILNGSTTPTERGIWSIARAFFPTVQGQFASDPIWLVYHNREDTTTYTFDCSKNETGFFAPFDAKATLKNLFYPYDEITLETSPQHFGFSGSEKASGCLSEVTMAPFEYRAYVAKSKWKEAPPMITKFTPGHDVSINSADAKGSVDISFHFSQKMDCDGVTESISISSLIEGDAGDAEIDNSTVKCTTITDDEKPPYIGAIGTKWSWSATLQNVQDGIHSITVKNAASQDGKVQTNSTDRFMIRVGAIDNPVVWPMTANYSTTLLTKANGDLFVNHKAAGASSWRYSTNWGSSWSDWEPYTGGKQQIEKLPWTGTSLQAWSGDHVMVQYHSGPLGSSSIIQQGDAATDSSSRNFRRDVSTGTSRRFPHLFVMGDFNQFGFDAGISNKMALKGDGEWEMHFMDEWPSSIQLNVWGVNPDGQPDQTYILGDVDSDGIADRLAPNSQSPNYFKADLPPPGSSLSYKLRFDDNTLKFEFEPQGNWWLQLVMFILLAVLPVVGGLFAVWVFMGSFYKVKVNKMGFKRRGVSPLSKAANLISGLSVDEFRKSRDNLEMSDVSAGAAVKRRTVLIATMEYNIDDWNIKIKIGGLGVMAQLMGKALEHQDLIWVVPCVGGIEYPLDQRAASMYPIVMGKEYEVEVQYHRVNNITYVLLDAPIFRKQSKTDPYPPRMDDMESAIYYSAWNYCIAETIRRFPVDLYHINDYHGAAAPLYLLPERTVPCALSLHNAEFQGLWPMRTPEESKEVSNVFNLDMDIVKEYVQFGSVFNLLHAGASYLRIHQRGFGAVGVSKKYGDRSYARYPIFWGLSKIGQLPNPDPTDTAAWNAQELERMAEPTVDEKFESKRGDLRKQAQEWAGLEVDPTAELFVFVGRWSLQKGIDLIADIFPSILEKYPKTQLICVGPVIDLYGKFAALKLEKLMLKYPKRVYSKPEFTALPPYIFSGAEFALIPSRDEPFGLVAVEFGRKGALGVGARVGGLGQMPGFWYTIESTAPRHLLHQFRGAIVSALETKTKTRVQMRAWSAKQRFPVAQWLEDLEKLQSEAIRLHDKEARKRKRITSGSRLTVPTDLQAANERLFDDTEPTPEPTPPPSAFVSRSVSPRASRASSVSLPFFATRGESPRDSPSMTPRGRQGRSPSQPPLPSQTSVSGPDFTGDLLPPSPFYAADDSENHSSSDSLATMVNTPANRGATEDAYRDLTSGESTSGGGRPSLRESVDSFAFRIMAPDSSRASRGLTPTPVISAAKQDFTRLRNSSRLSVFDVVGDRTDYKLQKVDPFFNDSTGEYYRNFEQKLGGLTAKNSEGDLCIEDYLTKSEKDWSKRFKDAKLGRSRSPSASPLPGILSKTRMPRVVSYNSISPSDEDDAGDEREPRRSDPERDDEFFLGKGYKPPTGLKKLLQIRLGDWPIYSFLLAFGQILSANSYQIVLLTGDVGQTATKLYMVAGTYGLTSILWWLIYRRFQSLYSLSLPWFFYGLAFLLLGISPCISASSSRVAVQDVATCLYATGASTGSLFFAVNFGDEGGAPVSTWLFRACIIQGIQQLYVVGLWYWGSIVGAKTGMGTINGNLGSSSVPIALAITVPIAIILWIIGIVLFVGLPDYYRQSGTYIPSFYKSLLRRNIVPWFFLAVVIQNYWLSAPYGRNWQFLFSSKYIPGWSVVLLAVGFFIVVWALLLWMFSKFSLSHPWIVPMFSIGLGAPRWAQMLWGTSGIGLYLPWLGRNAVASALASRALWLWLGVLDTIQGVGVGMVLLLTLTRQHVAATLIGAQIIGSVTTMVARATAPDKVGPGDVFPDFSAGITPGIGKVLFWIALCMQLIIPFGYFKFFRKEQVAKP</sequence>
<dbReference type="EMBL" id="LKEA01000043">
    <property type="protein sequence ID" value="ROV93832.1"/>
    <property type="molecule type" value="Genomic_DNA"/>
</dbReference>
<keyword evidence="5" id="KW-0961">Cell wall biogenesis/degradation</keyword>
<dbReference type="GO" id="GO:0009277">
    <property type="term" value="C:fungal-type cell wall"/>
    <property type="evidence" value="ECO:0007669"/>
    <property type="project" value="TreeGrafter"/>
</dbReference>
<keyword evidence="8" id="KW-0812">Transmembrane</keyword>
<name>A0A423VRZ8_9PEZI</name>
<dbReference type="CDD" id="cd11323">
    <property type="entry name" value="AmyAc_AGS"/>
    <property type="match status" value="1"/>
</dbReference>
<dbReference type="Pfam" id="PF26114">
    <property type="entry name" value="Ig_2_Mok13"/>
    <property type="match status" value="1"/>
</dbReference>
<feature type="transmembrane region" description="Helical" evidence="8">
    <location>
        <begin position="2231"/>
        <end position="2253"/>
    </location>
</feature>